<dbReference type="PRINTS" id="PR00834">
    <property type="entry name" value="PROTEASES2C"/>
</dbReference>
<dbReference type="Gene3D" id="2.40.10.10">
    <property type="entry name" value="Trypsin-like serine proteases"/>
    <property type="match status" value="2"/>
</dbReference>
<dbReference type="InterPro" id="IPR001940">
    <property type="entry name" value="Peptidase_S1C"/>
</dbReference>
<dbReference type="InterPro" id="IPR043504">
    <property type="entry name" value="Peptidase_S1_PA_chymotrypsin"/>
</dbReference>
<proteinExistence type="predicted"/>
<dbReference type="PANTHER" id="PTHR43019">
    <property type="entry name" value="SERINE ENDOPROTEASE DEGS"/>
    <property type="match status" value="1"/>
</dbReference>
<dbReference type="Proteomes" id="UP000219329">
    <property type="component" value="Unassembled WGS sequence"/>
</dbReference>
<evidence type="ECO:0000313" key="1">
    <source>
        <dbReference type="EMBL" id="PDH31802.1"/>
    </source>
</evidence>
<dbReference type="Pfam" id="PF13365">
    <property type="entry name" value="Trypsin_2"/>
    <property type="match status" value="1"/>
</dbReference>
<reference evidence="1 2" key="1">
    <citation type="submission" date="2017-08" db="EMBL/GenBank/DDBJ databases">
        <title>Fine stratification of microbial communities through a metagenomic profile of the photic zone.</title>
        <authorList>
            <person name="Haro-Moreno J.M."/>
            <person name="Lopez-Perez M."/>
            <person name="De La Torre J."/>
            <person name="Picazo A."/>
            <person name="Camacho A."/>
            <person name="Rodriguez-Valera F."/>
        </authorList>
    </citation>
    <scope>NUCLEOTIDE SEQUENCE [LARGE SCALE GENOMIC DNA]</scope>
    <source>
        <strain evidence="1">MED-G28</strain>
    </source>
</reference>
<dbReference type="GO" id="GO:0004252">
    <property type="term" value="F:serine-type endopeptidase activity"/>
    <property type="evidence" value="ECO:0007669"/>
    <property type="project" value="InterPro"/>
</dbReference>
<dbReference type="AlphaFoldDB" id="A0A2A5W5W5"/>
<protein>
    <recommendedName>
        <fullName evidence="3">Serine protease</fullName>
    </recommendedName>
</protein>
<name>A0A2A5W5W5_9GAMM</name>
<dbReference type="EMBL" id="NTJZ01000025">
    <property type="protein sequence ID" value="PDH31802.1"/>
    <property type="molecule type" value="Genomic_DNA"/>
</dbReference>
<dbReference type="InterPro" id="IPR009003">
    <property type="entry name" value="Peptidase_S1_PA"/>
</dbReference>
<dbReference type="SUPFAM" id="SSF50494">
    <property type="entry name" value="Trypsin-like serine proteases"/>
    <property type="match status" value="1"/>
</dbReference>
<dbReference type="GO" id="GO:0006508">
    <property type="term" value="P:proteolysis"/>
    <property type="evidence" value="ECO:0007669"/>
    <property type="project" value="InterPro"/>
</dbReference>
<comment type="caution">
    <text evidence="1">The sequence shown here is derived from an EMBL/GenBank/DDBJ whole genome shotgun (WGS) entry which is preliminary data.</text>
</comment>
<organism evidence="1 2">
    <name type="scientific">OM182 bacterium MED-G28</name>
    <dbReference type="NCBI Taxonomy" id="1986256"/>
    <lineage>
        <taxon>Bacteria</taxon>
        <taxon>Pseudomonadati</taxon>
        <taxon>Pseudomonadota</taxon>
        <taxon>Gammaproteobacteria</taxon>
        <taxon>OMG group</taxon>
        <taxon>OM182 clade</taxon>
    </lineage>
</organism>
<evidence type="ECO:0000313" key="2">
    <source>
        <dbReference type="Proteomes" id="UP000219329"/>
    </source>
</evidence>
<accession>A0A2A5W5W5</accession>
<gene>
    <name evidence="1" type="ORF">CNF02_13135</name>
</gene>
<dbReference type="PANTHER" id="PTHR43019:SF23">
    <property type="entry name" value="PROTEASE DO-LIKE 5, CHLOROPLASTIC"/>
    <property type="match status" value="1"/>
</dbReference>
<evidence type="ECO:0008006" key="3">
    <source>
        <dbReference type="Google" id="ProtNLM"/>
    </source>
</evidence>
<sequence>MVKLISKSNKREYKSMCPILLAELANKKFWQLLIVLLFQYPISSALAQNFDLDPYFGQFDLESGFVDDPHIVSIAAGGSLDASDLSSDCVGFISEAPDVSINYDSSSFSLNFAAFSEEDITLVINDPLGRWVCNDDFAESEELNPGVNFEDPESGKYDIWLGVYSSDEDDLIDANLLISELSLDLIFETYEGEGSGTIEESSVSGQSGTGFIVNEEGHILTNHHVIDGCTDIIFQIRGSEIQRAVLISTNLPSDLALLKLPSFERQPAIFAPASAVKMGAELVVYGFPLSDDLSAQGNFTSGIVSAMSGLNDDLTLFQMTAPVQPGNSGGPVLSTAGRVIGVVVSTADQQFFRDQRGTDAQNINFAIHSAIAMRFLDTNNVSYEVESPGMNTLSLADIASMSQEFTGIVRCSN</sequence>